<organism evidence="2 3">
    <name type="scientific">Actinospica acidithermotolerans</name>
    <dbReference type="NCBI Taxonomy" id="2828514"/>
    <lineage>
        <taxon>Bacteria</taxon>
        <taxon>Bacillati</taxon>
        <taxon>Actinomycetota</taxon>
        <taxon>Actinomycetes</taxon>
        <taxon>Catenulisporales</taxon>
        <taxon>Actinospicaceae</taxon>
        <taxon>Actinospica</taxon>
    </lineage>
</organism>
<evidence type="ECO:0000259" key="1">
    <source>
        <dbReference type="Pfam" id="PF02464"/>
    </source>
</evidence>
<dbReference type="EMBL" id="JAGSOH010000035">
    <property type="protein sequence ID" value="MBR7827464.1"/>
    <property type="molecule type" value="Genomic_DNA"/>
</dbReference>
<dbReference type="Pfam" id="PF02464">
    <property type="entry name" value="CinA"/>
    <property type="match status" value="1"/>
</dbReference>
<evidence type="ECO:0000313" key="2">
    <source>
        <dbReference type="EMBL" id="MBR7827464.1"/>
    </source>
</evidence>
<dbReference type="Proteomes" id="UP000676325">
    <property type="component" value="Unassembled WGS sequence"/>
</dbReference>
<dbReference type="InterPro" id="IPR036653">
    <property type="entry name" value="CinA-like_C"/>
</dbReference>
<comment type="caution">
    <text evidence="2">The sequence shown here is derived from an EMBL/GenBank/DDBJ whole genome shotgun (WGS) entry which is preliminary data.</text>
</comment>
<dbReference type="Gene3D" id="3.90.950.20">
    <property type="entry name" value="CinA-like"/>
    <property type="match status" value="1"/>
</dbReference>
<gene>
    <name evidence="2" type="ORF">KDK95_14190</name>
</gene>
<dbReference type="AlphaFoldDB" id="A0A941EGZ5"/>
<dbReference type="InterPro" id="IPR008136">
    <property type="entry name" value="CinA_C"/>
</dbReference>
<keyword evidence="3" id="KW-1185">Reference proteome</keyword>
<proteinExistence type="predicted"/>
<accession>A0A941EGZ5</accession>
<protein>
    <submittedName>
        <fullName evidence="2">CinA family protein</fullName>
    </submittedName>
</protein>
<name>A0A941EGZ5_9ACTN</name>
<dbReference type="SUPFAM" id="SSF142433">
    <property type="entry name" value="CinA-like"/>
    <property type="match status" value="1"/>
</dbReference>
<dbReference type="NCBIfam" id="TIGR00199">
    <property type="entry name" value="PncC_domain"/>
    <property type="match status" value="1"/>
</dbReference>
<sequence length="182" mass="18226">MSSNPQAGRDGAARDAGAAEEVDPALRLFTLALRSRLTVAVAESLTGGRVAAAVTAVPGASAVLRGSVTAYATDLKARVLGVDAGLLDRVGAVDGEVARQMAEGVRKLCGADVGIATTGVAGPSEQDGKAVGTVYVAVVGPDPEDAEVAYERFAGDRGEIQRAATRLALASAVAHLTSWAAG</sequence>
<dbReference type="RefSeq" id="WP_212518608.1">
    <property type="nucleotide sequence ID" value="NZ_JAGSOH010000035.1"/>
</dbReference>
<feature type="domain" description="CinA C-terminal" evidence="1">
    <location>
        <begin position="29"/>
        <end position="171"/>
    </location>
</feature>
<evidence type="ECO:0000313" key="3">
    <source>
        <dbReference type="Proteomes" id="UP000676325"/>
    </source>
</evidence>
<reference evidence="2" key="1">
    <citation type="submission" date="2021-04" db="EMBL/GenBank/DDBJ databases">
        <title>Genome based classification of Actinospica acidithermotolerans sp. nov., an actinobacterium isolated from an Indonesian hot spring.</title>
        <authorList>
            <person name="Kusuma A.B."/>
            <person name="Putra K.E."/>
            <person name="Nafisah S."/>
            <person name="Loh J."/>
            <person name="Nouioui I."/>
            <person name="Goodfellow M."/>
        </authorList>
    </citation>
    <scope>NUCLEOTIDE SEQUENCE</scope>
    <source>
        <strain evidence="2">MGRD01-02</strain>
    </source>
</reference>